<accession>A0A023C093</accession>
<evidence type="ECO:0000313" key="3">
    <source>
        <dbReference type="EMBL" id="EZH75752.1"/>
    </source>
</evidence>
<dbReference type="PANTHER" id="PTHR35797">
    <property type="entry name" value="PROTEASE-RELATED"/>
    <property type="match status" value="1"/>
</dbReference>
<feature type="transmembrane region" description="Helical" evidence="1">
    <location>
        <begin position="129"/>
        <end position="148"/>
    </location>
</feature>
<dbReference type="GO" id="GO:0004175">
    <property type="term" value="F:endopeptidase activity"/>
    <property type="evidence" value="ECO:0007669"/>
    <property type="project" value="UniProtKB-ARBA"/>
</dbReference>
<dbReference type="PANTHER" id="PTHR35797:SF1">
    <property type="entry name" value="PROTEASE"/>
    <property type="match status" value="1"/>
</dbReference>
<feature type="transmembrane region" description="Helical" evidence="1">
    <location>
        <begin position="160"/>
        <end position="180"/>
    </location>
</feature>
<feature type="transmembrane region" description="Helical" evidence="1">
    <location>
        <begin position="12"/>
        <end position="34"/>
    </location>
</feature>
<feature type="transmembrane region" description="Helical" evidence="1">
    <location>
        <begin position="46"/>
        <end position="69"/>
    </location>
</feature>
<feature type="domain" description="CAAX prenyl protease 2/Lysostaphin resistance protein A-like" evidence="2">
    <location>
        <begin position="131"/>
        <end position="233"/>
    </location>
</feature>
<comment type="caution">
    <text evidence="3">The sequence shown here is derived from an EMBL/GenBank/DDBJ whole genome shotgun (WGS) entry which is preliminary data.</text>
</comment>
<dbReference type="EMBL" id="AQRA01000001">
    <property type="protein sequence ID" value="EZH75752.1"/>
    <property type="molecule type" value="Genomic_DNA"/>
</dbReference>
<feature type="transmembrane region" description="Helical" evidence="1">
    <location>
        <begin position="223"/>
        <end position="240"/>
    </location>
</feature>
<dbReference type="eggNOG" id="COG1266">
    <property type="taxonomic scope" value="Bacteria"/>
</dbReference>
<dbReference type="Proteomes" id="UP000023541">
    <property type="component" value="Unassembled WGS sequence"/>
</dbReference>
<dbReference type="Pfam" id="PF02517">
    <property type="entry name" value="Rce1-like"/>
    <property type="match status" value="1"/>
</dbReference>
<dbReference type="InterPro" id="IPR003675">
    <property type="entry name" value="Rce1/LyrA-like_dom"/>
</dbReference>
<dbReference type="RefSeq" id="WP_081801949.1">
    <property type="nucleotide sequence ID" value="NZ_AQRA01000001.1"/>
</dbReference>
<keyword evidence="4" id="KW-1185">Reference proteome</keyword>
<dbReference type="AlphaFoldDB" id="A0A023C093"/>
<dbReference type="OrthoDB" id="9777755at2"/>
<evidence type="ECO:0000313" key="4">
    <source>
        <dbReference type="Proteomes" id="UP000023541"/>
    </source>
</evidence>
<reference evidence="3 4" key="1">
    <citation type="submission" date="2014-04" db="EMBL/GenBank/DDBJ databases">
        <title>Aquimarina sp. 22II-S11-z7 Genome Sequencing.</title>
        <authorList>
            <person name="Lai Q."/>
        </authorList>
    </citation>
    <scope>NUCLEOTIDE SEQUENCE [LARGE SCALE GENOMIC DNA]</scope>
    <source>
        <strain evidence="3 4">22II-S11-z7</strain>
    </source>
</reference>
<protein>
    <recommendedName>
        <fullName evidence="2">CAAX prenyl protease 2/Lysostaphin resistance protein A-like domain-containing protein</fullName>
    </recommendedName>
</protein>
<keyword evidence="1" id="KW-0472">Membrane</keyword>
<feature type="transmembrane region" description="Helical" evidence="1">
    <location>
        <begin position="192"/>
        <end position="216"/>
    </location>
</feature>
<keyword evidence="1" id="KW-0812">Transmembrane</keyword>
<gene>
    <name evidence="3" type="ORF">ATO12_02890</name>
</gene>
<sequence length="284" mass="31906">MKNSLGIRTKYLLLIYFVLTFLISWTGLVFIMGIDGFTGKKEIPDSQIPLLFLAMCAGPFIAGLLVNYFENGKASFKQLKTRMGIWKVGVRWYVIALFSAPLLFGLTYILLSSFSSKFSPILLSTDDLLFLVLGGILGGIVAGFFEEIGWTGFAVPKLRLHFSIGTTGLILGVIWGIWHMPLFMDSDPDGDVPLAILLIIKLVTHLPAFRILMVWVYEHTQSLWIIILMHMSLTASTMIFQPTTTKGMDIVVFNLMFTALIYVFMVILRYLTLRVPQGSSSIYH</sequence>
<name>A0A023C093_9FLAO</name>
<evidence type="ECO:0000256" key="1">
    <source>
        <dbReference type="SAM" id="Phobius"/>
    </source>
</evidence>
<dbReference type="GO" id="GO:0080120">
    <property type="term" value="P:CAAX-box protein maturation"/>
    <property type="evidence" value="ECO:0007669"/>
    <property type="project" value="UniProtKB-ARBA"/>
</dbReference>
<organism evidence="3 4">
    <name type="scientific">Aquimarina atlantica</name>
    <dbReference type="NCBI Taxonomy" id="1317122"/>
    <lineage>
        <taxon>Bacteria</taxon>
        <taxon>Pseudomonadati</taxon>
        <taxon>Bacteroidota</taxon>
        <taxon>Flavobacteriia</taxon>
        <taxon>Flavobacteriales</taxon>
        <taxon>Flavobacteriaceae</taxon>
        <taxon>Aquimarina</taxon>
    </lineage>
</organism>
<feature type="transmembrane region" description="Helical" evidence="1">
    <location>
        <begin position="252"/>
        <end position="271"/>
    </location>
</feature>
<evidence type="ECO:0000259" key="2">
    <source>
        <dbReference type="Pfam" id="PF02517"/>
    </source>
</evidence>
<keyword evidence="1" id="KW-1133">Transmembrane helix</keyword>
<dbReference type="InterPro" id="IPR042150">
    <property type="entry name" value="MmRce1-like"/>
</dbReference>
<proteinExistence type="predicted"/>
<feature type="transmembrane region" description="Helical" evidence="1">
    <location>
        <begin position="90"/>
        <end position="109"/>
    </location>
</feature>